<evidence type="ECO:0000313" key="2">
    <source>
        <dbReference type="EMBL" id="TLG09444.1"/>
    </source>
</evidence>
<reference evidence="2 3" key="1">
    <citation type="submission" date="2019-05" db="EMBL/GenBank/DDBJ databases">
        <title>Genomes sequences of two Nocardia cyriacigeorgica environmental isolates, type strains Nocardia asteroides ATCC 19247 and Nocardia cyriacigeorgica DSM 44484.</title>
        <authorList>
            <person name="Vautrin F."/>
            <person name="Bergeron E."/>
            <person name="Dubost A."/>
            <person name="Abrouk D."/>
            <person name="Rodriguez Nava V."/>
            <person name="Pujic P."/>
        </authorList>
    </citation>
    <scope>NUCLEOTIDE SEQUENCE [LARGE SCALE GENOMIC DNA]</scope>
    <source>
        <strain evidence="2 3">EML 1456</strain>
    </source>
</reference>
<dbReference type="OrthoDB" id="4463773at2"/>
<evidence type="ECO:0000313" key="3">
    <source>
        <dbReference type="Proteomes" id="UP000308349"/>
    </source>
</evidence>
<evidence type="ECO:0000259" key="1">
    <source>
        <dbReference type="Pfam" id="PF10708"/>
    </source>
</evidence>
<feature type="domain" description="DUF2510" evidence="1">
    <location>
        <begin position="7"/>
        <end position="40"/>
    </location>
</feature>
<sequence>MYSPTVPGWYPDPQDIAARHRWWDGARWTDAVLPQPAPPTQQPTAPGFVPYATAPAATTPSVTFDASTPPRPGTQVPADCVWAEIQHPGPPPRRPAFGDTASRMAALGTIAGRTEREIVSFVGPPNSRSGTGDGGYILQWIKISSFTQSHFVLSFDKYGVCWGVQHES</sequence>
<dbReference type="Proteomes" id="UP000308349">
    <property type="component" value="Unassembled WGS sequence"/>
</dbReference>
<dbReference type="EMBL" id="VBUU01000014">
    <property type="protein sequence ID" value="TLG09444.1"/>
    <property type="molecule type" value="Genomic_DNA"/>
</dbReference>
<organism evidence="2 3">
    <name type="scientific">Nocardia cyriacigeorgica</name>
    <dbReference type="NCBI Taxonomy" id="135487"/>
    <lineage>
        <taxon>Bacteria</taxon>
        <taxon>Bacillati</taxon>
        <taxon>Actinomycetota</taxon>
        <taxon>Actinomycetes</taxon>
        <taxon>Mycobacteriales</taxon>
        <taxon>Nocardiaceae</taxon>
        <taxon>Nocardia</taxon>
    </lineage>
</organism>
<protein>
    <submittedName>
        <fullName evidence="2">DUF2510 domain-containing protein</fullName>
    </submittedName>
</protein>
<gene>
    <name evidence="2" type="ORF">FEK35_15065</name>
</gene>
<dbReference type="AlphaFoldDB" id="A0A5R8PDJ9"/>
<accession>A0A5R8PDJ9</accession>
<name>A0A5R8PDJ9_9NOCA</name>
<comment type="caution">
    <text evidence="2">The sequence shown here is derived from an EMBL/GenBank/DDBJ whole genome shotgun (WGS) entry which is preliminary data.</text>
</comment>
<dbReference type="Pfam" id="PF10708">
    <property type="entry name" value="DUF2510"/>
    <property type="match status" value="1"/>
</dbReference>
<proteinExistence type="predicted"/>
<dbReference type="InterPro" id="IPR018929">
    <property type="entry name" value="DUF2510"/>
</dbReference>